<feature type="transmembrane region" description="Helical" evidence="8">
    <location>
        <begin position="229"/>
        <end position="251"/>
    </location>
</feature>
<gene>
    <name evidence="9" type="ORF">DESUT3_31000</name>
</gene>
<dbReference type="Proteomes" id="UP001319827">
    <property type="component" value="Chromosome"/>
</dbReference>
<feature type="transmembrane region" description="Helical" evidence="8">
    <location>
        <begin position="263"/>
        <end position="284"/>
    </location>
</feature>
<keyword evidence="7 8" id="KW-0472">Membrane</keyword>
<name>A0ABN6E0Z4_9BACT</name>
<keyword evidence="10" id="KW-1185">Reference proteome</keyword>
<feature type="transmembrane region" description="Helical" evidence="8">
    <location>
        <begin position="327"/>
        <end position="356"/>
    </location>
</feature>
<sequence>MKPDRRTTVKGLTRAQILVLFLVLTAAIATGLAIFSSASTIISLIRTATAGLFLPVLLSLIVTLLLDPMVTFVEREEISRTTSIFIIFLLVAVLLVLLATWLSPHWQEMWTSLRTDLPRYMARFVGFLKDAQANLQNRFPFVENYDLPGRARNLAEHILAEILVQTPKSALRLGSLMILVPLFSFFFLRDGSRTVRSCIAMVPNRYFEMAHDLYYHISNQMTHFIRGRIIEAFIVGLVVALGLSFTDIRYAPILGLFAGVTNLIPYIGPIVGMIPGIVIAAVDLGIGAQFWWIVIVYFLIAQVIVDNFILIPILISRFANLHPLWVIIAIIMGGKLYGVLGMIIGVPVASIIKIALAEVRNYRRAFSLPDTSGERERYS</sequence>
<dbReference type="PANTHER" id="PTHR21716:SF53">
    <property type="entry name" value="PERMEASE PERM-RELATED"/>
    <property type="match status" value="1"/>
</dbReference>
<feature type="transmembrane region" description="Helical" evidence="8">
    <location>
        <begin position="291"/>
        <end position="315"/>
    </location>
</feature>
<feature type="transmembrane region" description="Helical" evidence="8">
    <location>
        <begin position="169"/>
        <end position="188"/>
    </location>
</feature>
<evidence type="ECO:0000256" key="2">
    <source>
        <dbReference type="ARBA" id="ARBA00009773"/>
    </source>
</evidence>
<keyword evidence="6 8" id="KW-1133">Transmembrane helix</keyword>
<evidence type="ECO:0000256" key="1">
    <source>
        <dbReference type="ARBA" id="ARBA00004651"/>
    </source>
</evidence>
<accession>A0ABN6E0Z4</accession>
<proteinExistence type="inferred from homology"/>
<feature type="transmembrane region" description="Helical" evidence="8">
    <location>
        <begin position="78"/>
        <end position="102"/>
    </location>
</feature>
<dbReference type="PANTHER" id="PTHR21716">
    <property type="entry name" value="TRANSMEMBRANE PROTEIN"/>
    <property type="match status" value="1"/>
</dbReference>
<evidence type="ECO:0000313" key="10">
    <source>
        <dbReference type="Proteomes" id="UP001319827"/>
    </source>
</evidence>
<keyword evidence="4" id="KW-1003">Cell membrane</keyword>
<evidence type="ECO:0000256" key="6">
    <source>
        <dbReference type="ARBA" id="ARBA00022989"/>
    </source>
</evidence>
<feature type="transmembrane region" description="Helical" evidence="8">
    <location>
        <begin position="12"/>
        <end position="35"/>
    </location>
</feature>
<keyword evidence="3" id="KW-0813">Transport</keyword>
<reference evidence="9 10" key="2">
    <citation type="journal article" date="2021" name="Int. J. Syst. Evol. Microbiol.">
        <title>Isolation and Polyphasic Characterization of Desulfuromonas versatilis sp. Nov., an Electrogenic Bacteria Capable of Versatile Metabolism Isolated from a Graphene Oxide-Reducing Enrichment Culture.</title>
        <authorList>
            <person name="Xie L."/>
            <person name="Yoshida N."/>
            <person name="Ishii S."/>
            <person name="Meng L."/>
        </authorList>
    </citation>
    <scope>NUCLEOTIDE SEQUENCE [LARGE SCALE GENOMIC DNA]</scope>
    <source>
        <strain evidence="9 10">NIT-T3</strain>
    </source>
</reference>
<dbReference type="Pfam" id="PF01594">
    <property type="entry name" value="AI-2E_transport"/>
    <property type="match status" value="1"/>
</dbReference>
<feature type="transmembrane region" description="Helical" evidence="8">
    <location>
        <begin position="41"/>
        <end position="66"/>
    </location>
</feature>
<dbReference type="InterPro" id="IPR002549">
    <property type="entry name" value="AI-2E-like"/>
</dbReference>
<evidence type="ECO:0000256" key="4">
    <source>
        <dbReference type="ARBA" id="ARBA00022475"/>
    </source>
</evidence>
<evidence type="ECO:0000256" key="5">
    <source>
        <dbReference type="ARBA" id="ARBA00022692"/>
    </source>
</evidence>
<dbReference type="EMBL" id="AP024355">
    <property type="protein sequence ID" value="BCR06031.1"/>
    <property type="molecule type" value="Genomic_DNA"/>
</dbReference>
<evidence type="ECO:0000256" key="8">
    <source>
        <dbReference type="SAM" id="Phobius"/>
    </source>
</evidence>
<reference evidence="9 10" key="1">
    <citation type="journal article" date="2016" name="C (Basel)">
        <title>Selective Growth of and Electricity Production by Marine Exoelectrogenic Bacteria in Self-Aggregated Hydrogel of Microbially Reduced Graphene Oxide.</title>
        <authorList>
            <person name="Yoshida N."/>
            <person name="Goto Y."/>
            <person name="Miyata Y."/>
        </authorList>
    </citation>
    <scope>NUCLEOTIDE SEQUENCE [LARGE SCALE GENOMIC DNA]</scope>
    <source>
        <strain evidence="9 10">NIT-T3</strain>
    </source>
</reference>
<keyword evidence="5 8" id="KW-0812">Transmembrane</keyword>
<organism evidence="9 10">
    <name type="scientific">Desulfuromonas versatilis</name>
    <dbReference type="NCBI Taxonomy" id="2802975"/>
    <lineage>
        <taxon>Bacteria</taxon>
        <taxon>Pseudomonadati</taxon>
        <taxon>Thermodesulfobacteriota</taxon>
        <taxon>Desulfuromonadia</taxon>
        <taxon>Desulfuromonadales</taxon>
        <taxon>Desulfuromonadaceae</taxon>
        <taxon>Desulfuromonas</taxon>
    </lineage>
</organism>
<evidence type="ECO:0000256" key="7">
    <source>
        <dbReference type="ARBA" id="ARBA00023136"/>
    </source>
</evidence>
<dbReference type="RefSeq" id="WP_221249414.1">
    <property type="nucleotide sequence ID" value="NZ_AP024355.1"/>
</dbReference>
<evidence type="ECO:0000256" key="3">
    <source>
        <dbReference type="ARBA" id="ARBA00022448"/>
    </source>
</evidence>
<protein>
    <recommendedName>
        <fullName evidence="11">AI-2E family transporter</fullName>
    </recommendedName>
</protein>
<comment type="subcellular location">
    <subcellularLocation>
        <location evidence="1">Cell membrane</location>
        <topology evidence="1">Multi-pass membrane protein</topology>
    </subcellularLocation>
</comment>
<evidence type="ECO:0008006" key="11">
    <source>
        <dbReference type="Google" id="ProtNLM"/>
    </source>
</evidence>
<evidence type="ECO:0000313" key="9">
    <source>
        <dbReference type="EMBL" id="BCR06031.1"/>
    </source>
</evidence>
<comment type="similarity">
    <text evidence="2">Belongs to the autoinducer-2 exporter (AI-2E) (TC 2.A.86) family.</text>
</comment>